<evidence type="ECO:0000313" key="1">
    <source>
        <dbReference type="EMBL" id="EUA91066.1"/>
    </source>
</evidence>
<comment type="caution">
    <text evidence="1">The sequence shown here is derived from an EMBL/GenBank/DDBJ whole genome shotgun (WGS) entry which is preliminary data.</text>
</comment>
<dbReference type="EMBL" id="JAOL01000097">
    <property type="protein sequence ID" value="EUA91066.1"/>
    <property type="molecule type" value="Genomic_DNA"/>
</dbReference>
<evidence type="ECO:0000313" key="2">
    <source>
        <dbReference type="Proteomes" id="UP000020681"/>
    </source>
</evidence>
<keyword evidence="2" id="KW-1185">Reference proteome</keyword>
<name>A0ABN0R1Z0_MYCUL</name>
<accession>A0ABN0R1Z0</accession>
<reference evidence="1 2" key="1">
    <citation type="submission" date="2014-01" db="EMBL/GenBank/DDBJ databases">
        <authorList>
            <person name="Dobos K."/>
            <person name="Lenaerts A."/>
            <person name="Ordway D."/>
            <person name="DeGroote M.A."/>
            <person name="Parker T."/>
            <person name="Sizemore C."/>
            <person name="Tallon L.J."/>
            <person name="Sadzewicz L.K."/>
            <person name="Sengamalay N."/>
            <person name="Fraser C.M."/>
            <person name="Hine E."/>
            <person name="Shefchek K.A."/>
            <person name="Das S.P."/>
            <person name="Tettelin H."/>
        </authorList>
    </citation>
    <scope>NUCLEOTIDE SEQUENCE [LARGE SCALE GENOMIC DNA]</scope>
    <source>
        <strain evidence="1 2">Harvey</strain>
    </source>
</reference>
<organism evidence="1 2">
    <name type="scientific">Mycobacterium ulcerans str. Harvey</name>
    <dbReference type="NCBI Taxonomy" id="1299332"/>
    <lineage>
        <taxon>Bacteria</taxon>
        <taxon>Bacillati</taxon>
        <taxon>Actinomycetota</taxon>
        <taxon>Actinomycetes</taxon>
        <taxon>Mycobacteriales</taxon>
        <taxon>Mycobacteriaceae</taxon>
        <taxon>Mycobacterium</taxon>
        <taxon>Mycobacterium ulcerans group</taxon>
    </lineage>
</organism>
<dbReference type="Proteomes" id="UP000020681">
    <property type="component" value="Unassembled WGS sequence"/>
</dbReference>
<proteinExistence type="predicted"/>
<protein>
    <submittedName>
        <fullName evidence="1">Uncharacterized protein</fullName>
    </submittedName>
</protein>
<gene>
    <name evidence="1" type="ORF">I551_2580</name>
</gene>
<sequence>MPLMLLKRSRCFGGHPPWAGGAPQGRLIPIHRLGRPSLSSTHAVE</sequence>